<dbReference type="SMART" id="SM01117">
    <property type="entry name" value="Cyt-b5"/>
    <property type="match status" value="1"/>
</dbReference>
<organism evidence="5">
    <name type="scientific">Arion vulgaris</name>
    <dbReference type="NCBI Taxonomy" id="1028688"/>
    <lineage>
        <taxon>Eukaryota</taxon>
        <taxon>Metazoa</taxon>
        <taxon>Spiralia</taxon>
        <taxon>Lophotrochozoa</taxon>
        <taxon>Mollusca</taxon>
        <taxon>Gastropoda</taxon>
        <taxon>Heterobranchia</taxon>
        <taxon>Euthyneura</taxon>
        <taxon>Panpulmonata</taxon>
        <taxon>Eupulmonata</taxon>
        <taxon>Stylommatophora</taxon>
        <taxon>Helicina</taxon>
        <taxon>Arionoidea</taxon>
        <taxon>Arionidae</taxon>
        <taxon>Arion</taxon>
    </lineage>
</organism>
<dbReference type="GO" id="GO:0016020">
    <property type="term" value="C:membrane"/>
    <property type="evidence" value="ECO:0007669"/>
    <property type="project" value="TreeGrafter"/>
</dbReference>
<comment type="similarity">
    <text evidence="1">Belongs to the cytochrome b5 family. MAPR subfamily.</text>
</comment>
<evidence type="ECO:0000256" key="1">
    <source>
        <dbReference type="ARBA" id="ARBA00038357"/>
    </source>
</evidence>
<dbReference type="InterPro" id="IPR036400">
    <property type="entry name" value="Cyt_B5-like_heme/steroid_sf"/>
</dbReference>
<dbReference type="GO" id="GO:0012505">
    <property type="term" value="C:endomembrane system"/>
    <property type="evidence" value="ECO:0007669"/>
    <property type="project" value="TreeGrafter"/>
</dbReference>
<dbReference type="Pfam" id="PF00173">
    <property type="entry name" value="Cyt-b5"/>
    <property type="match status" value="1"/>
</dbReference>
<feature type="non-terminal residue" evidence="5">
    <location>
        <position position="1"/>
    </location>
</feature>
<evidence type="ECO:0000256" key="2">
    <source>
        <dbReference type="SAM" id="MobiDB-lite"/>
    </source>
</evidence>
<feature type="compositionally biased region" description="Basic and acidic residues" evidence="2">
    <location>
        <begin position="272"/>
        <end position="285"/>
    </location>
</feature>
<evidence type="ECO:0000259" key="4">
    <source>
        <dbReference type="SMART" id="SM01117"/>
    </source>
</evidence>
<gene>
    <name evidence="5" type="primary">ORF212204</name>
</gene>
<name>A0A0B7BWF5_9EUPU</name>
<feature type="domain" description="Cytochrome b5 heme-binding" evidence="4">
    <location>
        <begin position="82"/>
        <end position="177"/>
    </location>
</feature>
<sequence>LTFYTLPGHCCSRLTTHDSAVSKNQHSVTFTMKGKVVLLLSLIICICAYFISPKCPSAVLSKLLAVFQNPENVGDSSRLKVFSKEELGKYKGENGGSIYLALVGNVYDVSKGRKHYGPGGGYEFFAGIDGSKAYVTGHFDKDGLVDDISELTPAEILALENWKSFYEKDYTLIGKVEGAFYDKNGAELPSLDVYRKQLAVAGLEKDMVENDNRMFPPCNSEWSQASNSGRVWCTTKSGGIIRDWVGVPRMYYVAGNSKPRCACVRTTGPPSHDPDNINHQNRGDLDNPNLNVYPHCSETSSSCPMPR</sequence>
<dbReference type="SUPFAM" id="SSF55856">
    <property type="entry name" value="Cytochrome b5-like heme/steroid binding domain"/>
    <property type="match status" value="1"/>
</dbReference>
<dbReference type="PANTHER" id="PTHR10281:SF4">
    <property type="entry name" value="NEUFERRICIN"/>
    <property type="match status" value="1"/>
</dbReference>
<dbReference type="InterPro" id="IPR001199">
    <property type="entry name" value="Cyt_B5-like_heme/steroid-bd"/>
</dbReference>
<evidence type="ECO:0000313" key="5">
    <source>
        <dbReference type="EMBL" id="CEK96470.1"/>
    </source>
</evidence>
<dbReference type="AlphaFoldDB" id="A0A0B7BWF5"/>
<protein>
    <recommendedName>
        <fullName evidence="4">Cytochrome b5 heme-binding domain-containing protein</fullName>
    </recommendedName>
</protein>
<proteinExistence type="inferred from homology"/>
<evidence type="ECO:0000256" key="3">
    <source>
        <dbReference type="SAM" id="Phobius"/>
    </source>
</evidence>
<reference evidence="5" key="1">
    <citation type="submission" date="2014-12" db="EMBL/GenBank/DDBJ databases">
        <title>Insight into the proteome of Arion vulgaris.</title>
        <authorList>
            <person name="Aradska J."/>
            <person name="Bulat T."/>
            <person name="Smidak R."/>
            <person name="Sarate P."/>
            <person name="Gangsoo J."/>
            <person name="Sialana F."/>
            <person name="Bilban M."/>
            <person name="Lubec G."/>
        </authorList>
    </citation>
    <scope>NUCLEOTIDE SEQUENCE</scope>
    <source>
        <tissue evidence="5">Skin</tissue>
    </source>
</reference>
<feature type="transmembrane region" description="Helical" evidence="3">
    <location>
        <begin position="36"/>
        <end position="52"/>
    </location>
</feature>
<dbReference type="PANTHER" id="PTHR10281">
    <property type="entry name" value="MEMBRANE-ASSOCIATED PROGESTERONE RECEPTOR COMPONENT-RELATED"/>
    <property type="match status" value="1"/>
</dbReference>
<accession>A0A0B7BWF5</accession>
<dbReference type="Gene3D" id="3.10.120.10">
    <property type="entry name" value="Cytochrome b5-like heme/steroid binding domain"/>
    <property type="match status" value="1"/>
</dbReference>
<keyword evidence="3" id="KW-0812">Transmembrane</keyword>
<feature type="region of interest" description="Disordered" evidence="2">
    <location>
        <begin position="264"/>
        <end position="291"/>
    </location>
</feature>
<dbReference type="EMBL" id="HACG01049605">
    <property type="protein sequence ID" value="CEK96470.1"/>
    <property type="molecule type" value="Transcribed_RNA"/>
</dbReference>
<keyword evidence="3" id="KW-1133">Transmembrane helix</keyword>
<dbReference type="InterPro" id="IPR050577">
    <property type="entry name" value="MAPR/NEUFC/NENF-like"/>
</dbReference>
<keyword evidence="3" id="KW-0472">Membrane</keyword>